<dbReference type="EMBL" id="CAJNOO010000011">
    <property type="protein sequence ID" value="CAF0739638.1"/>
    <property type="molecule type" value="Genomic_DNA"/>
</dbReference>
<evidence type="ECO:0000313" key="3">
    <source>
        <dbReference type="EMBL" id="CAF0739638.1"/>
    </source>
</evidence>
<dbReference type="Gene3D" id="3.40.50.720">
    <property type="entry name" value="NAD(P)-binding Rossmann-like Domain"/>
    <property type="match status" value="1"/>
</dbReference>
<comment type="caution">
    <text evidence="4">The sequence shown here is derived from an EMBL/GenBank/DDBJ whole genome shotgun (WGS) entry which is preliminary data.</text>
</comment>
<evidence type="ECO:0000256" key="2">
    <source>
        <dbReference type="ARBA" id="ARBA00023002"/>
    </source>
</evidence>
<dbReference type="Proteomes" id="UP000663882">
    <property type="component" value="Unassembled WGS sequence"/>
</dbReference>
<dbReference type="PANTHER" id="PTHR24321:SF11">
    <property type="entry name" value="BLR0893 PROTEIN"/>
    <property type="match status" value="1"/>
</dbReference>
<dbReference type="Proteomes" id="UP000663823">
    <property type="component" value="Unassembled WGS sequence"/>
</dbReference>
<accession>A0A818KFW4</accession>
<name>A0A818KFW4_9BILA</name>
<dbReference type="PANTHER" id="PTHR24321">
    <property type="entry name" value="DEHYDROGENASES, SHORT CHAIN"/>
    <property type="match status" value="1"/>
</dbReference>
<dbReference type="PRINTS" id="PR00081">
    <property type="entry name" value="GDHRDH"/>
</dbReference>
<dbReference type="SUPFAM" id="SSF51735">
    <property type="entry name" value="NAD(P)-binding Rossmann-fold domains"/>
    <property type="match status" value="1"/>
</dbReference>
<evidence type="ECO:0000313" key="4">
    <source>
        <dbReference type="EMBL" id="CAF3555687.1"/>
    </source>
</evidence>
<reference evidence="4" key="1">
    <citation type="submission" date="2021-02" db="EMBL/GenBank/DDBJ databases">
        <authorList>
            <person name="Nowell W R."/>
        </authorList>
    </citation>
    <scope>NUCLEOTIDE SEQUENCE</scope>
</reference>
<comment type="similarity">
    <text evidence="1">Belongs to the short-chain dehydrogenases/reductases (SDR) family.</text>
</comment>
<gene>
    <name evidence="4" type="ORF">OTI717_LOCUS4539</name>
    <name evidence="3" type="ORF">RFH988_LOCUS656</name>
</gene>
<keyword evidence="2" id="KW-0560">Oxidoreductase</keyword>
<dbReference type="InterPro" id="IPR036291">
    <property type="entry name" value="NAD(P)-bd_dom_sf"/>
</dbReference>
<dbReference type="GO" id="GO:0016491">
    <property type="term" value="F:oxidoreductase activity"/>
    <property type="evidence" value="ECO:0007669"/>
    <property type="project" value="UniProtKB-KW"/>
</dbReference>
<dbReference type="CDD" id="cd05233">
    <property type="entry name" value="SDR_c"/>
    <property type="match status" value="1"/>
</dbReference>
<proteinExistence type="inferred from homology"/>
<protein>
    <submittedName>
        <fullName evidence="4">Uncharacterized protein</fullName>
    </submittedName>
</protein>
<organism evidence="4 5">
    <name type="scientific">Rotaria sordida</name>
    <dbReference type="NCBI Taxonomy" id="392033"/>
    <lineage>
        <taxon>Eukaryota</taxon>
        <taxon>Metazoa</taxon>
        <taxon>Spiralia</taxon>
        <taxon>Gnathifera</taxon>
        <taxon>Rotifera</taxon>
        <taxon>Eurotatoria</taxon>
        <taxon>Bdelloidea</taxon>
        <taxon>Philodinida</taxon>
        <taxon>Philodinidae</taxon>
        <taxon>Rotaria</taxon>
    </lineage>
</organism>
<evidence type="ECO:0000256" key="1">
    <source>
        <dbReference type="ARBA" id="ARBA00006484"/>
    </source>
</evidence>
<dbReference type="Pfam" id="PF13561">
    <property type="entry name" value="adh_short_C2"/>
    <property type="match status" value="1"/>
</dbReference>
<sequence length="161" mass="17391">MIGILQATLSIDTTLEQFKTIIDINLIGTFLMCRVCLPQLLIIKGNIVNATSIAGLHGHSYTVVYAASKRAIIVSTKSFAREYILQAVHVNAIAPGDTLTPLLTFIQFSGGINQSLFSYFQLSDNRLGQSEEIAAVVTMLASQDGSFINGEVIRIDGSVNI</sequence>
<dbReference type="AlphaFoldDB" id="A0A818KFW4"/>
<evidence type="ECO:0000313" key="5">
    <source>
        <dbReference type="Proteomes" id="UP000663823"/>
    </source>
</evidence>
<dbReference type="EMBL" id="CAJOAX010000275">
    <property type="protein sequence ID" value="CAF3555687.1"/>
    <property type="molecule type" value="Genomic_DNA"/>
</dbReference>
<dbReference type="InterPro" id="IPR002347">
    <property type="entry name" value="SDR_fam"/>
</dbReference>
<dbReference type="OrthoDB" id="47007at2759"/>